<dbReference type="AlphaFoldDB" id="A0AAW0MID7"/>
<reference evidence="1" key="1">
    <citation type="submission" date="2017-12" db="EMBL/GenBank/DDBJ databases">
        <authorList>
            <person name="Barbosa P."/>
            <person name="Usie A."/>
            <person name="Ramos A.M."/>
        </authorList>
    </citation>
    <scope>NUCLEOTIDE SEQUENCE</scope>
    <source>
        <strain evidence="1">HL8</strain>
        <tissue evidence="1">Leaves</tissue>
    </source>
</reference>
<reference evidence="1" key="3">
    <citation type="submission" date="2023-07" db="EMBL/GenBank/DDBJ databases">
        <title>An improved reference 1 genome and first organelle genomes of Quercus suber.</title>
        <authorList>
            <consortium name="Genosuber Consortium"/>
            <person name="Usie A."/>
            <person name="Serra O."/>
            <person name="Barros P."/>
        </authorList>
    </citation>
    <scope>NUCLEOTIDE SEQUENCE</scope>
    <source>
        <strain evidence="1">HL8</strain>
        <tissue evidence="1">Leaves</tissue>
    </source>
</reference>
<name>A0AAW0MID7_QUESU</name>
<protein>
    <submittedName>
        <fullName evidence="1">Uncharacterized protein</fullName>
    </submittedName>
</protein>
<reference evidence="1" key="2">
    <citation type="journal article" date="2018" name="Sci. Data">
        <title>The draft genome sequence of cork oak.</title>
        <authorList>
            <person name="Ramos A.M."/>
            <person name="Usie A."/>
            <person name="Barbosa P."/>
            <person name="Barros P.M."/>
            <person name="Capote T."/>
            <person name="Chaves I."/>
            <person name="Simoes F."/>
            <person name="Abreu I."/>
            <person name="Carrasquinho I."/>
            <person name="Faro C."/>
            <person name="Guimaraes J.B."/>
            <person name="Mendonca D."/>
            <person name="Nobrega F."/>
            <person name="Rodrigues L."/>
            <person name="Saibo N.J.M."/>
            <person name="Varela M.C."/>
            <person name="Egas C."/>
            <person name="Matos J."/>
            <person name="Miguel C.M."/>
            <person name="Oliveira M.M."/>
            <person name="Ricardo C.P."/>
            <person name="Goncalves S."/>
        </authorList>
    </citation>
    <scope>NUCLEOTIDE SEQUENCE [LARGE SCALE GENOMIC DNA]</scope>
    <source>
        <strain evidence="1">HL8</strain>
    </source>
</reference>
<dbReference type="EMBL" id="PKMF04000002">
    <property type="protein sequence ID" value="KAK7861396.1"/>
    <property type="molecule type" value="Genomic_DNA"/>
</dbReference>
<accession>A0AAW0MID7</accession>
<gene>
    <name evidence="1" type="ORF">CFP56_011252</name>
</gene>
<organism evidence="1">
    <name type="scientific">Quercus suber</name>
    <name type="common">Cork oak</name>
    <dbReference type="NCBI Taxonomy" id="58331"/>
    <lineage>
        <taxon>Eukaryota</taxon>
        <taxon>Viridiplantae</taxon>
        <taxon>Streptophyta</taxon>
        <taxon>Embryophyta</taxon>
        <taxon>Tracheophyta</taxon>
        <taxon>Spermatophyta</taxon>
        <taxon>Magnoliopsida</taxon>
        <taxon>eudicotyledons</taxon>
        <taxon>Gunneridae</taxon>
        <taxon>Pentapetalae</taxon>
        <taxon>rosids</taxon>
        <taxon>fabids</taxon>
        <taxon>Fagales</taxon>
        <taxon>Fagaceae</taxon>
        <taxon>Quercus</taxon>
    </lineage>
</organism>
<comment type="caution">
    <text evidence="1">The sequence shown here is derived from an EMBL/GenBank/DDBJ whole genome shotgun (WGS) entry which is preliminary data.</text>
</comment>
<proteinExistence type="predicted"/>
<evidence type="ECO:0000313" key="1">
    <source>
        <dbReference type="EMBL" id="KAK7861396.1"/>
    </source>
</evidence>
<feature type="non-terminal residue" evidence="1">
    <location>
        <position position="1"/>
    </location>
</feature>
<sequence>RTPPLMGGSHPLWAPLGTREGAYSRTMLPSVNVILDVPEKIGFAAVHPRASDFRCYADCYGAGLGVDVLCSLPNSFSNPFSHLSYSPASQLSDCKVFYFLDQQSNSAPDSINFENHTCQPPLQETASEFKFGFSLKFFPHKVCNISEVLPLRIQRIFLIKVPEQSTRLTTEGTQRQAKGHLPPMLFLMCMCPVENKAEGMVTEMEPIFCSENIGLQQSGHVLQRLDVNLSAAVVYVEYKQHVGEMQ</sequence>